<feature type="non-terminal residue" evidence="6">
    <location>
        <position position="171"/>
    </location>
</feature>
<evidence type="ECO:0000259" key="5">
    <source>
        <dbReference type="PROSITE" id="PS51998"/>
    </source>
</evidence>
<gene>
    <name evidence="6" type="ORF">BLA29_007554</name>
</gene>
<accession>A0A1Y3ARZ6</accession>
<comment type="subcellular location">
    <subcellularLocation>
        <location evidence="1">Cytoplasm</location>
    </subcellularLocation>
</comment>
<dbReference type="GO" id="GO:0004722">
    <property type="term" value="F:protein serine/threonine phosphatase activity"/>
    <property type="evidence" value="ECO:0007669"/>
    <property type="project" value="UniProtKB-EC"/>
</dbReference>
<evidence type="ECO:0000256" key="4">
    <source>
        <dbReference type="ARBA" id="ARBA00048336"/>
    </source>
</evidence>
<sequence length="171" mass="19857">MKMAVRLESQLDLGRTRYLLVVTNEMDQSCLLGIDYENEATIGLVLPIWKDMRIMLDGDGLVLHTVNDQWESTYNNIPELTRSSDNKKFEEIITAKLREVMISVDLEQVTSKEIRSKLETQLGRDLNDYKSFIDKEMIRIMGQLEEPSKILDYLYLGSEWNASNFEELKGK</sequence>
<dbReference type="PROSITE" id="PS51998">
    <property type="entry name" value="DEK_C"/>
    <property type="match status" value="1"/>
</dbReference>
<evidence type="ECO:0000256" key="1">
    <source>
        <dbReference type="ARBA" id="ARBA00004496"/>
    </source>
</evidence>
<reference evidence="6 7" key="1">
    <citation type="submission" date="2017-03" db="EMBL/GenBank/DDBJ databases">
        <title>Genome Survey of Euroglyphus maynei.</title>
        <authorList>
            <person name="Arlian L.G."/>
            <person name="Morgan M.S."/>
            <person name="Rider S.D."/>
        </authorList>
    </citation>
    <scope>NUCLEOTIDE SEQUENCE [LARGE SCALE GENOMIC DNA]</scope>
    <source>
        <strain evidence="6">Arlian Lab</strain>
        <tissue evidence="6">Whole body</tissue>
    </source>
</reference>
<dbReference type="GO" id="GO:0030837">
    <property type="term" value="P:negative regulation of actin filament polymerization"/>
    <property type="evidence" value="ECO:0007669"/>
    <property type="project" value="InterPro"/>
</dbReference>
<dbReference type="Gene3D" id="1.10.10.60">
    <property type="entry name" value="Homeodomain-like"/>
    <property type="match status" value="1"/>
</dbReference>
<keyword evidence="3" id="KW-0963">Cytoplasm</keyword>
<evidence type="ECO:0000313" key="7">
    <source>
        <dbReference type="Proteomes" id="UP000194236"/>
    </source>
</evidence>
<comment type="caution">
    <text evidence="6">The sequence shown here is derived from an EMBL/GenBank/DDBJ whole genome shotgun (WGS) entry which is preliminary data.</text>
</comment>
<dbReference type="InterPro" id="IPR014876">
    <property type="entry name" value="DEK_C"/>
</dbReference>
<dbReference type="GO" id="GO:0005737">
    <property type="term" value="C:cytoplasm"/>
    <property type="evidence" value="ECO:0007669"/>
    <property type="project" value="UniProtKB-SubCell"/>
</dbReference>
<dbReference type="PANTHER" id="PTHR45864:SF2">
    <property type="entry name" value="PROTEIN PHOSPHATASE SLINGSHOT"/>
    <property type="match status" value="1"/>
</dbReference>
<dbReference type="GO" id="GO:0003779">
    <property type="term" value="F:actin binding"/>
    <property type="evidence" value="ECO:0007669"/>
    <property type="project" value="InterPro"/>
</dbReference>
<dbReference type="InterPro" id="IPR043587">
    <property type="entry name" value="Phosphatase_SSH-like"/>
</dbReference>
<evidence type="ECO:0000256" key="3">
    <source>
        <dbReference type="ARBA" id="ARBA00022490"/>
    </source>
</evidence>
<proteinExistence type="predicted"/>
<dbReference type="OrthoDB" id="5779068at2759"/>
<keyword evidence="7" id="KW-1185">Reference proteome</keyword>
<organism evidence="6 7">
    <name type="scientific">Euroglyphus maynei</name>
    <name type="common">Mayne's house dust mite</name>
    <dbReference type="NCBI Taxonomy" id="6958"/>
    <lineage>
        <taxon>Eukaryota</taxon>
        <taxon>Metazoa</taxon>
        <taxon>Ecdysozoa</taxon>
        <taxon>Arthropoda</taxon>
        <taxon>Chelicerata</taxon>
        <taxon>Arachnida</taxon>
        <taxon>Acari</taxon>
        <taxon>Acariformes</taxon>
        <taxon>Sarcoptiformes</taxon>
        <taxon>Astigmata</taxon>
        <taxon>Psoroptidia</taxon>
        <taxon>Analgoidea</taxon>
        <taxon>Pyroglyphidae</taxon>
        <taxon>Pyroglyphinae</taxon>
        <taxon>Euroglyphus</taxon>
    </lineage>
</organism>
<dbReference type="EC" id="3.1.3.16" evidence="2"/>
<dbReference type="Pfam" id="PF23040">
    <property type="entry name" value="PH_SSH1-like_1st"/>
    <property type="match status" value="1"/>
</dbReference>
<name>A0A1Y3ARZ6_EURMA</name>
<protein>
    <recommendedName>
        <fullName evidence="2">protein-serine/threonine phosphatase</fullName>
        <ecNumber evidence="2">3.1.3.16</ecNumber>
    </recommendedName>
</protein>
<dbReference type="InterPro" id="IPR043588">
    <property type="entry name" value="SSH-N"/>
</dbReference>
<feature type="domain" description="DEK-C" evidence="5">
    <location>
        <begin position="87"/>
        <end position="142"/>
    </location>
</feature>
<evidence type="ECO:0000256" key="2">
    <source>
        <dbReference type="ARBA" id="ARBA00013081"/>
    </source>
</evidence>
<dbReference type="Proteomes" id="UP000194236">
    <property type="component" value="Unassembled WGS sequence"/>
</dbReference>
<comment type="catalytic activity">
    <reaction evidence="4">
        <text>O-phospho-L-threonyl-[protein] + H2O = L-threonyl-[protein] + phosphate</text>
        <dbReference type="Rhea" id="RHEA:47004"/>
        <dbReference type="Rhea" id="RHEA-COMP:11060"/>
        <dbReference type="Rhea" id="RHEA-COMP:11605"/>
        <dbReference type="ChEBI" id="CHEBI:15377"/>
        <dbReference type="ChEBI" id="CHEBI:30013"/>
        <dbReference type="ChEBI" id="CHEBI:43474"/>
        <dbReference type="ChEBI" id="CHEBI:61977"/>
        <dbReference type="EC" id="3.1.3.16"/>
    </reaction>
</comment>
<dbReference type="SUPFAM" id="SSF109715">
    <property type="entry name" value="DEK C-terminal domain"/>
    <property type="match status" value="1"/>
</dbReference>
<dbReference type="AlphaFoldDB" id="A0A1Y3ARZ6"/>
<dbReference type="EMBL" id="MUJZ01066571">
    <property type="protein sequence ID" value="OTF70236.1"/>
    <property type="molecule type" value="Genomic_DNA"/>
</dbReference>
<dbReference type="PANTHER" id="PTHR45864">
    <property type="entry name" value="SLINGSHOT PROTEIN PHOSPHATASE HOMOLOG"/>
    <property type="match status" value="1"/>
</dbReference>
<dbReference type="Pfam" id="PF08766">
    <property type="entry name" value="DEK_C"/>
    <property type="match status" value="1"/>
</dbReference>
<evidence type="ECO:0000313" key="6">
    <source>
        <dbReference type="EMBL" id="OTF70236.1"/>
    </source>
</evidence>